<proteinExistence type="inferred from homology"/>
<accession>A0A6B3R7A5</accession>
<dbReference type="RefSeq" id="WP_164005664.1">
    <property type="nucleotide sequence ID" value="NZ_JAAIKD010000008.1"/>
</dbReference>
<dbReference type="AlphaFoldDB" id="A0A6B3R7A5"/>
<evidence type="ECO:0000313" key="4">
    <source>
        <dbReference type="Proteomes" id="UP000478505"/>
    </source>
</evidence>
<dbReference type="Gene3D" id="3.40.50.620">
    <property type="entry name" value="HUPs"/>
    <property type="match status" value="2"/>
</dbReference>
<dbReference type="InterPro" id="IPR006016">
    <property type="entry name" value="UspA"/>
</dbReference>
<dbReference type="Proteomes" id="UP000478505">
    <property type="component" value="Unassembled WGS sequence"/>
</dbReference>
<keyword evidence="4" id="KW-1185">Reference proteome</keyword>
<dbReference type="InterPro" id="IPR006015">
    <property type="entry name" value="Universal_stress_UspA"/>
</dbReference>
<protein>
    <submittedName>
        <fullName evidence="3">Universal stress protein</fullName>
    </submittedName>
</protein>
<dbReference type="InterPro" id="IPR014729">
    <property type="entry name" value="Rossmann-like_a/b/a_fold"/>
</dbReference>
<feature type="domain" description="UspA" evidence="2">
    <location>
        <begin position="3"/>
        <end position="143"/>
    </location>
</feature>
<dbReference type="PRINTS" id="PR01438">
    <property type="entry name" value="UNVRSLSTRESS"/>
</dbReference>
<name>A0A6B3R7A5_9FLAO</name>
<evidence type="ECO:0000256" key="1">
    <source>
        <dbReference type="ARBA" id="ARBA00008791"/>
    </source>
</evidence>
<dbReference type="PANTHER" id="PTHR46268">
    <property type="entry name" value="STRESS RESPONSE PROTEIN NHAX"/>
    <property type="match status" value="1"/>
</dbReference>
<dbReference type="SUPFAM" id="SSF52402">
    <property type="entry name" value="Adenine nucleotide alpha hydrolases-like"/>
    <property type="match status" value="2"/>
</dbReference>
<dbReference type="CDD" id="cd00293">
    <property type="entry name" value="USP-like"/>
    <property type="match status" value="1"/>
</dbReference>
<evidence type="ECO:0000313" key="3">
    <source>
        <dbReference type="EMBL" id="NEV94967.1"/>
    </source>
</evidence>
<evidence type="ECO:0000259" key="2">
    <source>
        <dbReference type="Pfam" id="PF00582"/>
    </source>
</evidence>
<gene>
    <name evidence="3" type="ORF">G3567_12545</name>
</gene>
<comment type="caution">
    <text evidence="3">The sequence shown here is derived from an EMBL/GenBank/DDBJ whole genome shotgun (WGS) entry which is preliminary data.</text>
</comment>
<dbReference type="PANTHER" id="PTHR46268:SF6">
    <property type="entry name" value="UNIVERSAL STRESS PROTEIN UP12"/>
    <property type="match status" value="1"/>
</dbReference>
<comment type="similarity">
    <text evidence="1">Belongs to the universal stress protein A family.</text>
</comment>
<dbReference type="EMBL" id="JAAIKD010000008">
    <property type="protein sequence ID" value="NEV94967.1"/>
    <property type="molecule type" value="Genomic_DNA"/>
</dbReference>
<sequence length="277" mass="31705">MKTNILLPTDFSDNAWSAAVYALQLYKEKECKFFFLHSTKMTVSTMSNFSNKLLKVISDNALKELSDLKSIAENSNANANHEFEIILSTEGLQGAIDTAMKKYNIDIIVMGTKGTTGAKGFLLGSITVRMIKKIKNCPILIVPDEFDFVKPTQIAFPTDFNRFYGEELLPIKHLAELYNSKIRVLHINEEDKLTQIQEYNLEMLKSYLKNYECSFHWMPDYAKKTQEINDFIEELDINMLAMINYKHSLIESIVKEPIIKKIGFKPIVPVLVIPCSI</sequence>
<organism evidence="3 4">
    <name type="scientific">Psychroflexus aurantiacus</name>
    <dbReference type="NCBI Taxonomy" id="2709310"/>
    <lineage>
        <taxon>Bacteria</taxon>
        <taxon>Pseudomonadati</taxon>
        <taxon>Bacteroidota</taxon>
        <taxon>Flavobacteriia</taxon>
        <taxon>Flavobacteriales</taxon>
        <taxon>Flavobacteriaceae</taxon>
        <taxon>Psychroflexus</taxon>
    </lineage>
</organism>
<reference evidence="3 4" key="1">
    <citation type="submission" date="2020-02" db="EMBL/GenBank/DDBJ databases">
        <title>Flavobacteriaceae Psychroflexus bacterium YR1-1, complete genome.</title>
        <authorList>
            <person name="Li Y."/>
            <person name="Wu S."/>
        </authorList>
    </citation>
    <scope>NUCLEOTIDE SEQUENCE [LARGE SCALE GENOMIC DNA]</scope>
    <source>
        <strain evidence="3 4">YR1-1</strain>
    </source>
</reference>
<dbReference type="Pfam" id="PF00582">
    <property type="entry name" value="Usp"/>
    <property type="match status" value="1"/>
</dbReference>